<evidence type="ECO:0000313" key="1">
    <source>
        <dbReference type="EMBL" id="RKQ70297.1"/>
    </source>
</evidence>
<organism evidence="1 2">
    <name type="scientific">Oceanibaculum indicum</name>
    <dbReference type="NCBI Taxonomy" id="526216"/>
    <lineage>
        <taxon>Bacteria</taxon>
        <taxon>Pseudomonadati</taxon>
        <taxon>Pseudomonadota</taxon>
        <taxon>Alphaproteobacteria</taxon>
        <taxon>Rhodospirillales</taxon>
        <taxon>Oceanibaculaceae</taxon>
        <taxon>Oceanibaculum</taxon>
    </lineage>
</organism>
<dbReference type="Proteomes" id="UP000277424">
    <property type="component" value="Unassembled WGS sequence"/>
</dbReference>
<dbReference type="EMBL" id="RBIG01000002">
    <property type="protein sequence ID" value="RKQ70297.1"/>
    <property type="molecule type" value="Genomic_DNA"/>
</dbReference>
<dbReference type="PANTHER" id="PTHR40266">
    <property type="entry name" value="TOXIN HIGB-1"/>
    <property type="match status" value="1"/>
</dbReference>
<dbReference type="OrthoDB" id="9801102at2"/>
<dbReference type="InterPro" id="IPR035093">
    <property type="entry name" value="RelE/ParE_toxin_dom_sf"/>
</dbReference>
<sequence>MIASFGDKATERLFADERVPAFEAIARRAKLKLTALHAAARLEDMAVPPSNRLERLKGDLKEFHSVRINDQWRLIFRWSEGKAFDVRIVDYH</sequence>
<evidence type="ECO:0000313" key="2">
    <source>
        <dbReference type="Proteomes" id="UP000277424"/>
    </source>
</evidence>
<dbReference type="Gene3D" id="3.30.2310.20">
    <property type="entry name" value="RelE-like"/>
    <property type="match status" value="1"/>
</dbReference>
<reference evidence="1 2" key="1">
    <citation type="submission" date="2018-10" db="EMBL/GenBank/DDBJ databases">
        <title>Comparative analysis of microorganisms from saline springs in Andes Mountain Range, Colombia.</title>
        <authorList>
            <person name="Rubin E."/>
        </authorList>
    </citation>
    <scope>NUCLEOTIDE SEQUENCE [LARGE SCALE GENOMIC DNA]</scope>
    <source>
        <strain evidence="1 2">USBA 36</strain>
    </source>
</reference>
<dbReference type="InterPro" id="IPR007711">
    <property type="entry name" value="HigB-1"/>
</dbReference>
<dbReference type="PANTHER" id="PTHR40266:SF2">
    <property type="entry name" value="TOXIN HIGB-1"/>
    <property type="match status" value="1"/>
</dbReference>
<name>A0A420WH52_9PROT</name>
<dbReference type="SUPFAM" id="SSF143011">
    <property type="entry name" value="RelE-like"/>
    <property type="match status" value="1"/>
</dbReference>
<dbReference type="RefSeq" id="WP_121220006.1">
    <property type="nucleotide sequence ID" value="NZ_RBIG01000002.1"/>
</dbReference>
<gene>
    <name evidence="1" type="ORF">BCL74_2241</name>
</gene>
<proteinExistence type="predicted"/>
<comment type="caution">
    <text evidence="1">The sequence shown here is derived from an EMBL/GenBank/DDBJ whole genome shotgun (WGS) entry which is preliminary data.</text>
</comment>
<protein>
    <submittedName>
        <fullName evidence="1">Proteic killer suppression protein</fullName>
    </submittedName>
</protein>
<accession>A0A420WH52</accession>
<dbReference type="AlphaFoldDB" id="A0A420WH52"/>
<dbReference type="Pfam" id="PF05015">
    <property type="entry name" value="HigB-like_toxin"/>
    <property type="match status" value="1"/>
</dbReference>